<proteinExistence type="inferred from homology"/>
<evidence type="ECO:0000256" key="4">
    <source>
        <dbReference type="ARBA" id="ARBA00022692"/>
    </source>
</evidence>
<feature type="transmembrane region" description="Helical" evidence="7">
    <location>
        <begin position="12"/>
        <end position="31"/>
    </location>
</feature>
<keyword evidence="4 7" id="KW-0812">Transmembrane</keyword>
<feature type="transmembrane region" description="Helical" evidence="7">
    <location>
        <begin position="37"/>
        <end position="57"/>
    </location>
</feature>
<dbReference type="EMBL" id="FOHX01000007">
    <property type="protein sequence ID" value="SEU19494.1"/>
    <property type="molecule type" value="Genomic_DNA"/>
</dbReference>
<dbReference type="AlphaFoldDB" id="A0A1I0K6C4"/>
<dbReference type="OrthoDB" id="3536063at2"/>
<feature type="transmembrane region" description="Helical" evidence="7">
    <location>
        <begin position="69"/>
        <end position="92"/>
    </location>
</feature>
<comment type="subcellular location">
    <subcellularLocation>
        <location evidence="1">Cell membrane</location>
        <topology evidence="1">Multi-pass membrane protein</topology>
    </subcellularLocation>
</comment>
<organism evidence="8 9">
    <name type="scientific">Nonomuraea wenchangensis</name>
    <dbReference type="NCBI Taxonomy" id="568860"/>
    <lineage>
        <taxon>Bacteria</taxon>
        <taxon>Bacillati</taxon>
        <taxon>Actinomycetota</taxon>
        <taxon>Actinomycetes</taxon>
        <taxon>Streptosporangiales</taxon>
        <taxon>Streptosporangiaceae</taxon>
        <taxon>Nonomuraea</taxon>
    </lineage>
</organism>
<keyword evidence="3" id="KW-1003">Cell membrane</keyword>
<keyword evidence="6 7" id="KW-0472">Membrane</keyword>
<evidence type="ECO:0000256" key="7">
    <source>
        <dbReference type="SAM" id="Phobius"/>
    </source>
</evidence>
<accession>A0A1I0K6C4</accession>
<comment type="similarity">
    <text evidence="2">Belongs to the CPA3 antiporters (TC 2.A.63) subunit E family.</text>
</comment>
<evidence type="ECO:0000313" key="8">
    <source>
        <dbReference type="EMBL" id="SEU19494.1"/>
    </source>
</evidence>
<sequence length="181" mass="19624">MNGRPLAPRVLGRRVPLPLVAWLTLVWVTLWGDISPANVLGGIAAGTVVSWLLPLPALDPGIRARPVALARFLLYFGWDLLISTARVVFYVFRPGPPPAQLIRVQLRTSSEPMTVLIMTALSNVPGSIVVDAYLAERCLMLHVLGIPGDATEKVRGDVTALESRVVAAFGTRADQEELRTP</sequence>
<evidence type="ECO:0000313" key="9">
    <source>
        <dbReference type="Proteomes" id="UP000199361"/>
    </source>
</evidence>
<dbReference type="STRING" id="568860.SAMN05421811_107124"/>
<name>A0A1I0K6C4_9ACTN</name>
<dbReference type="PANTHER" id="PTHR34584:SF1">
    <property type="entry name" value="NA(+)_H(+) ANTIPORTER SUBUNIT E1"/>
    <property type="match status" value="1"/>
</dbReference>
<dbReference type="InterPro" id="IPR002758">
    <property type="entry name" value="Cation_antiport_E"/>
</dbReference>
<dbReference type="PANTHER" id="PTHR34584">
    <property type="entry name" value="NA(+)/H(+) ANTIPORTER SUBUNIT E1"/>
    <property type="match status" value="1"/>
</dbReference>
<evidence type="ECO:0000256" key="2">
    <source>
        <dbReference type="ARBA" id="ARBA00006228"/>
    </source>
</evidence>
<evidence type="ECO:0000256" key="1">
    <source>
        <dbReference type="ARBA" id="ARBA00004651"/>
    </source>
</evidence>
<evidence type="ECO:0000256" key="6">
    <source>
        <dbReference type="ARBA" id="ARBA00023136"/>
    </source>
</evidence>
<dbReference type="GO" id="GO:0005886">
    <property type="term" value="C:plasma membrane"/>
    <property type="evidence" value="ECO:0007669"/>
    <property type="project" value="UniProtKB-SubCell"/>
</dbReference>
<protein>
    <submittedName>
        <fullName evidence="8">Multicomponent Na+:H+ antiporter subunit E</fullName>
    </submittedName>
</protein>
<keyword evidence="9" id="KW-1185">Reference proteome</keyword>
<reference evidence="8 9" key="1">
    <citation type="submission" date="2016-10" db="EMBL/GenBank/DDBJ databases">
        <authorList>
            <person name="de Groot N.N."/>
        </authorList>
    </citation>
    <scope>NUCLEOTIDE SEQUENCE [LARGE SCALE GENOMIC DNA]</scope>
    <source>
        <strain evidence="8 9">CGMCC 4.5598</strain>
    </source>
</reference>
<dbReference type="NCBIfam" id="NF006521">
    <property type="entry name" value="PRK08965.1-5"/>
    <property type="match status" value="1"/>
</dbReference>
<dbReference type="RefSeq" id="WP_091084428.1">
    <property type="nucleotide sequence ID" value="NZ_FOHX01000007.1"/>
</dbReference>
<keyword evidence="5 7" id="KW-1133">Transmembrane helix</keyword>
<evidence type="ECO:0000256" key="3">
    <source>
        <dbReference type="ARBA" id="ARBA00022475"/>
    </source>
</evidence>
<dbReference type="Proteomes" id="UP000199361">
    <property type="component" value="Unassembled WGS sequence"/>
</dbReference>
<dbReference type="GO" id="GO:0008324">
    <property type="term" value="F:monoatomic cation transmembrane transporter activity"/>
    <property type="evidence" value="ECO:0007669"/>
    <property type="project" value="InterPro"/>
</dbReference>
<gene>
    <name evidence="8" type="ORF">SAMN05421811_107124</name>
</gene>
<evidence type="ECO:0000256" key="5">
    <source>
        <dbReference type="ARBA" id="ARBA00022989"/>
    </source>
</evidence>
<dbReference type="Pfam" id="PF01899">
    <property type="entry name" value="MNHE"/>
    <property type="match status" value="1"/>
</dbReference>